<dbReference type="Gene3D" id="2.60.40.1120">
    <property type="entry name" value="Carboxypeptidase-like, regulatory domain"/>
    <property type="match status" value="1"/>
</dbReference>
<proteinExistence type="predicted"/>
<dbReference type="SUPFAM" id="SSF49464">
    <property type="entry name" value="Carboxypeptidase regulatory domain-like"/>
    <property type="match status" value="1"/>
</dbReference>
<evidence type="ECO:0000256" key="1">
    <source>
        <dbReference type="SAM" id="SignalP"/>
    </source>
</evidence>
<keyword evidence="3" id="KW-1185">Reference proteome</keyword>
<dbReference type="Pfam" id="PF13715">
    <property type="entry name" value="CarbopepD_reg_2"/>
    <property type="match status" value="1"/>
</dbReference>
<dbReference type="RefSeq" id="WP_068361739.1">
    <property type="nucleotide sequence ID" value="NZ_CP019337.1"/>
</dbReference>
<dbReference type="Proteomes" id="UP000092612">
    <property type="component" value="Unassembled WGS sequence"/>
</dbReference>
<sequence>MKQLTTITFLLFIFLGLNTNAIQAQQKVVVKGIVIDEFDNPIPFAAITLVGKTKGTSSTEDGGFSLFLTSAELEDTLSFSSLGFIPTKVKVKDYLAQKEQKIVLKESVMEMDEITILAPKHYVLSALKSLKENTLSEPHKLEMLFRRAGTEEGKSKFFVENYVAVRDRGPAYGTGIIQVLHSRKSADYRYWKREQWRHPIIGMHEVNPLRPISSQHKRNLKKFKWIVDGETSYDGEEVLILKGTNPKKKWDNIVLFIGIDSYKVYRIERGKSLYIYKKHQNGKLVISYYKNDWSFPKWNIPKELLGTPAETLRYQLEAFVYDVQTDKKKIKVRAYGADKDMGNLELPYDPVFWQNLSMPPDTKFYKQIKAGLESNFGVPLETQYKLVNK</sequence>
<dbReference type="AlphaFoldDB" id="A0A1B8TUY6"/>
<dbReference type="KEGG" id="prn:BW723_04420"/>
<comment type="caution">
    <text evidence="2">The sequence shown here is derived from an EMBL/GenBank/DDBJ whole genome shotgun (WGS) entry which is preliminary data.</text>
</comment>
<dbReference type="InterPro" id="IPR008969">
    <property type="entry name" value="CarboxyPept-like_regulatory"/>
</dbReference>
<keyword evidence="1" id="KW-0732">Signal</keyword>
<evidence type="ECO:0000313" key="2">
    <source>
        <dbReference type="EMBL" id="OBY63398.1"/>
    </source>
</evidence>
<dbReference type="OrthoDB" id="1164701at2"/>
<protein>
    <recommendedName>
        <fullName evidence="4">Carboxypeptidase-like regulatory domain-containing protein</fullName>
    </recommendedName>
</protein>
<feature type="chain" id="PRO_5008615615" description="Carboxypeptidase-like regulatory domain-containing protein" evidence="1">
    <location>
        <begin position="25"/>
        <end position="389"/>
    </location>
</feature>
<accession>A0A1B8TUY6</accession>
<feature type="signal peptide" evidence="1">
    <location>
        <begin position="1"/>
        <end position="24"/>
    </location>
</feature>
<gene>
    <name evidence="2" type="ORF">LPB301_11290</name>
</gene>
<dbReference type="STRING" id="996801.BW723_04420"/>
<reference evidence="3" key="1">
    <citation type="submission" date="2016-02" db="EMBL/GenBank/DDBJ databases">
        <title>Paenibacillus sp. LPB0068, isolated from Crassostrea gigas.</title>
        <authorList>
            <person name="Shin S.-K."/>
            <person name="Yi H."/>
        </authorList>
    </citation>
    <scope>NUCLEOTIDE SEQUENCE [LARGE SCALE GENOMIC DNA]</scope>
    <source>
        <strain evidence="3">KCTC 23969</strain>
    </source>
</reference>
<name>A0A1B8TUY6_9FLAO</name>
<evidence type="ECO:0008006" key="4">
    <source>
        <dbReference type="Google" id="ProtNLM"/>
    </source>
</evidence>
<dbReference type="EMBL" id="LSFL01000035">
    <property type="protein sequence ID" value="OBY63398.1"/>
    <property type="molecule type" value="Genomic_DNA"/>
</dbReference>
<evidence type="ECO:0000313" key="3">
    <source>
        <dbReference type="Proteomes" id="UP000092612"/>
    </source>
</evidence>
<organism evidence="2 3">
    <name type="scientific">Polaribacter reichenbachii</name>
    <dbReference type="NCBI Taxonomy" id="996801"/>
    <lineage>
        <taxon>Bacteria</taxon>
        <taxon>Pseudomonadati</taxon>
        <taxon>Bacteroidota</taxon>
        <taxon>Flavobacteriia</taxon>
        <taxon>Flavobacteriales</taxon>
        <taxon>Flavobacteriaceae</taxon>
    </lineage>
</organism>